<feature type="domain" description="Carboxyltransferase" evidence="5">
    <location>
        <begin position="24"/>
        <end position="302"/>
    </location>
</feature>
<accession>A0A4R5EUA5</accession>
<keyword evidence="1" id="KW-0547">Nucleotide-binding</keyword>
<feature type="region of interest" description="Disordered" evidence="4">
    <location>
        <begin position="338"/>
        <end position="360"/>
    </location>
</feature>
<evidence type="ECO:0000313" key="6">
    <source>
        <dbReference type="EMBL" id="TDE38475.1"/>
    </source>
</evidence>
<dbReference type="InterPro" id="IPR029000">
    <property type="entry name" value="Cyclophilin-like_dom_sf"/>
</dbReference>
<evidence type="ECO:0000256" key="4">
    <source>
        <dbReference type="SAM" id="MobiDB-lite"/>
    </source>
</evidence>
<dbReference type="PANTHER" id="PTHR43309">
    <property type="entry name" value="5-OXOPROLINASE SUBUNIT C"/>
    <property type="match status" value="1"/>
</dbReference>
<dbReference type="Gene3D" id="2.40.100.10">
    <property type="entry name" value="Cyclophilin-like"/>
    <property type="match status" value="1"/>
</dbReference>
<dbReference type="PANTHER" id="PTHR43309:SF3">
    <property type="entry name" value="5-OXOPROLINASE SUBUNIT C"/>
    <property type="match status" value="1"/>
</dbReference>
<sequence>MTLEILSAGPLVSVQDRGRRGLRRFGVSAAGPMDAPAHALANALCGNPQDAAVLEFAGMGGQFRSDRPLRFAVTGGDCDISVDGTPLAPDESHRLEAGQVLKIGMLKNTAWGYLAVSGGIDTPLVMGARSTHLRFGLGGLCGRALKAGDRLPLGEESGADVLLRPAAPLPPPRFADPIRILLGPQDGYFAPHVLERLTRQDFTITAQRDRMASILDGPDMPAERGHDIVSDGTVPGAIQVPGSGRPMVLMAECQTTGGYPKIATVISADLSRLAQMPTGMRLRFAVVERTAAEAAARAQAASLAAVLKGLVTKQTVTLTSEFLLSCDLVGGIFDPEAVAPGNTPETTPGIVSGAEKKGET</sequence>
<name>A0A4R5EUA5_9RHOB</name>
<dbReference type="NCBIfam" id="TIGR00724">
    <property type="entry name" value="urea_amlyse_rel"/>
    <property type="match status" value="1"/>
</dbReference>
<dbReference type="EMBL" id="SMFP01000005">
    <property type="protein sequence ID" value="TDE38475.1"/>
    <property type="molecule type" value="Genomic_DNA"/>
</dbReference>
<proteinExistence type="predicted"/>
<dbReference type="InterPro" id="IPR003778">
    <property type="entry name" value="CT_A_B"/>
</dbReference>
<dbReference type="SMART" id="SM00797">
    <property type="entry name" value="AHS2"/>
    <property type="match status" value="1"/>
</dbReference>
<dbReference type="Pfam" id="PF02626">
    <property type="entry name" value="CT_A_B"/>
    <property type="match status" value="1"/>
</dbReference>
<keyword evidence="2" id="KW-0378">Hydrolase</keyword>
<keyword evidence="6" id="KW-0808">Transferase</keyword>
<dbReference type="GO" id="GO:0016740">
    <property type="term" value="F:transferase activity"/>
    <property type="evidence" value="ECO:0007669"/>
    <property type="project" value="UniProtKB-KW"/>
</dbReference>
<protein>
    <submittedName>
        <fullName evidence="6">Biotin-dependent carboxyltransferase</fullName>
    </submittedName>
</protein>
<keyword evidence="7" id="KW-1185">Reference proteome</keyword>
<evidence type="ECO:0000256" key="2">
    <source>
        <dbReference type="ARBA" id="ARBA00022801"/>
    </source>
</evidence>
<dbReference type="AlphaFoldDB" id="A0A4R5EUA5"/>
<dbReference type="SUPFAM" id="SSF50891">
    <property type="entry name" value="Cyclophilin-like"/>
    <property type="match status" value="1"/>
</dbReference>
<evidence type="ECO:0000259" key="5">
    <source>
        <dbReference type="SMART" id="SM00797"/>
    </source>
</evidence>
<reference evidence="6 7" key="1">
    <citation type="submission" date="2019-03" db="EMBL/GenBank/DDBJ databases">
        <authorList>
            <person name="Zhang S."/>
        </authorList>
    </citation>
    <scope>NUCLEOTIDE SEQUENCE [LARGE SCALE GENOMIC DNA]</scope>
    <source>
        <strain evidence="6 7">S4J41</strain>
    </source>
</reference>
<comment type="caution">
    <text evidence="6">The sequence shown here is derived from an EMBL/GenBank/DDBJ whole genome shotgun (WGS) entry which is preliminary data.</text>
</comment>
<evidence type="ECO:0000313" key="7">
    <source>
        <dbReference type="Proteomes" id="UP000294662"/>
    </source>
</evidence>
<dbReference type="InterPro" id="IPR052708">
    <property type="entry name" value="PxpC"/>
</dbReference>
<evidence type="ECO:0000256" key="3">
    <source>
        <dbReference type="ARBA" id="ARBA00022840"/>
    </source>
</evidence>
<dbReference type="GO" id="GO:0005524">
    <property type="term" value="F:ATP binding"/>
    <property type="evidence" value="ECO:0007669"/>
    <property type="project" value="UniProtKB-KW"/>
</dbReference>
<dbReference type="RefSeq" id="WP_132828944.1">
    <property type="nucleotide sequence ID" value="NZ_SMFP01000005.1"/>
</dbReference>
<gene>
    <name evidence="6" type="ORF">E1B25_10180</name>
</gene>
<evidence type="ECO:0000256" key="1">
    <source>
        <dbReference type="ARBA" id="ARBA00022741"/>
    </source>
</evidence>
<keyword evidence="3" id="KW-0067">ATP-binding</keyword>
<dbReference type="OrthoDB" id="9768696at2"/>
<dbReference type="Proteomes" id="UP000294662">
    <property type="component" value="Unassembled WGS sequence"/>
</dbReference>
<dbReference type="GO" id="GO:0016787">
    <property type="term" value="F:hydrolase activity"/>
    <property type="evidence" value="ECO:0007669"/>
    <property type="project" value="UniProtKB-KW"/>
</dbReference>
<organism evidence="6 7">
    <name type="scientific">Antarcticimicrobium sediminis</name>
    <dbReference type="NCBI Taxonomy" id="2546227"/>
    <lineage>
        <taxon>Bacteria</taxon>
        <taxon>Pseudomonadati</taxon>
        <taxon>Pseudomonadota</taxon>
        <taxon>Alphaproteobacteria</taxon>
        <taxon>Rhodobacterales</taxon>
        <taxon>Paracoccaceae</taxon>
        <taxon>Antarcticimicrobium</taxon>
    </lineage>
</organism>